<reference evidence="2 3" key="1">
    <citation type="submission" date="2020-09" db="EMBL/GenBank/DDBJ databases">
        <title>De no assembly of potato wild relative species, Solanum commersonii.</title>
        <authorList>
            <person name="Cho K."/>
        </authorList>
    </citation>
    <scope>NUCLEOTIDE SEQUENCE [LARGE SCALE GENOMIC DNA]</scope>
    <source>
        <strain evidence="2">LZ3.2</strain>
        <tissue evidence="2">Leaf</tissue>
    </source>
</reference>
<name>A0A9J5W2A9_SOLCO</name>
<evidence type="ECO:0000313" key="2">
    <source>
        <dbReference type="EMBL" id="KAG5569294.1"/>
    </source>
</evidence>
<evidence type="ECO:0000313" key="3">
    <source>
        <dbReference type="Proteomes" id="UP000824120"/>
    </source>
</evidence>
<dbReference type="AlphaFoldDB" id="A0A9J5W2A9"/>
<protein>
    <submittedName>
        <fullName evidence="2">Uncharacterized protein</fullName>
    </submittedName>
</protein>
<keyword evidence="1" id="KW-0732">Signal</keyword>
<feature type="signal peptide" evidence="1">
    <location>
        <begin position="1"/>
        <end position="26"/>
    </location>
</feature>
<dbReference type="Proteomes" id="UP000824120">
    <property type="component" value="Chromosome 12"/>
</dbReference>
<keyword evidence="3" id="KW-1185">Reference proteome</keyword>
<sequence length="92" mass="10543">MKKIVTTSSNSLVIFLILSLCLPSKSRNLNLNLYLSSTVNFEGRSNREIPNKLYPSPIPNPGYRQYSDATAHDRIRKKLEESKPGNFLKVRY</sequence>
<comment type="caution">
    <text evidence="2">The sequence shown here is derived from an EMBL/GenBank/DDBJ whole genome shotgun (WGS) entry which is preliminary data.</text>
</comment>
<organism evidence="2 3">
    <name type="scientific">Solanum commersonii</name>
    <name type="common">Commerson's wild potato</name>
    <name type="synonym">Commerson's nightshade</name>
    <dbReference type="NCBI Taxonomy" id="4109"/>
    <lineage>
        <taxon>Eukaryota</taxon>
        <taxon>Viridiplantae</taxon>
        <taxon>Streptophyta</taxon>
        <taxon>Embryophyta</taxon>
        <taxon>Tracheophyta</taxon>
        <taxon>Spermatophyta</taxon>
        <taxon>Magnoliopsida</taxon>
        <taxon>eudicotyledons</taxon>
        <taxon>Gunneridae</taxon>
        <taxon>Pentapetalae</taxon>
        <taxon>asterids</taxon>
        <taxon>lamiids</taxon>
        <taxon>Solanales</taxon>
        <taxon>Solanaceae</taxon>
        <taxon>Solanoideae</taxon>
        <taxon>Solaneae</taxon>
        <taxon>Solanum</taxon>
    </lineage>
</organism>
<evidence type="ECO:0000256" key="1">
    <source>
        <dbReference type="SAM" id="SignalP"/>
    </source>
</evidence>
<proteinExistence type="predicted"/>
<accession>A0A9J5W2A9</accession>
<dbReference type="EMBL" id="JACXVP010000012">
    <property type="protein sequence ID" value="KAG5569294.1"/>
    <property type="molecule type" value="Genomic_DNA"/>
</dbReference>
<gene>
    <name evidence="2" type="ORF">H5410_059060</name>
</gene>
<feature type="chain" id="PRO_5039909864" evidence="1">
    <location>
        <begin position="27"/>
        <end position="92"/>
    </location>
</feature>